<dbReference type="Proteomes" id="UP001597460">
    <property type="component" value="Unassembled WGS sequence"/>
</dbReference>
<reference evidence="2" key="1">
    <citation type="journal article" date="2019" name="Int. J. Syst. Evol. Microbiol.">
        <title>The Global Catalogue of Microorganisms (GCM) 10K type strain sequencing project: providing services to taxonomists for standard genome sequencing and annotation.</title>
        <authorList>
            <consortium name="The Broad Institute Genomics Platform"/>
            <consortium name="The Broad Institute Genome Sequencing Center for Infectious Disease"/>
            <person name="Wu L."/>
            <person name="Ma J."/>
        </authorList>
    </citation>
    <scope>NUCLEOTIDE SEQUENCE [LARGE SCALE GENOMIC DNA]</scope>
    <source>
        <strain evidence="2">KCTC 52042</strain>
    </source>
</reference>
<name>A0ABW5JI21_9BACT</name>
<sequence>MYWYRDGELVEKYIITDIPEDTDGELLLKPLLESSSLEKVIIGSENGRLIIGDTCYDCYIYYFKR</sequence>
<protein>
    <submittedName>
        <fullName evidence="1">Uncharacterized protein</fullName>
    </submittedName>
</protein>
<evidence type="ECO:0000313" key="2">
    <source>
        <dbReference type="Proteomes" id="UP001597460"/>
    </source>
</evidence>
<evidence type="ECO:0000313" key="1">
    <source>
        <dbReference type="EMBL" id="MFD2531946.1"/>
    </source>
</evidence>
<dbReference type="EMBL" id="JBHULI010000022">
    <property type="protein sequence ID" value="MFD2531946.1"/>
    <property type="molecule type" value="Genomic_DNA"/>
</dbReference>
<keyword evidence="2" id="KW-1185">Reference proteome</keyword>
<gene>
    <name evidence="1" type="ORF">ACFSVN_05775</name>
</gene>
<comment type="caution">
    <text evidence="1">The sequence shown here is derived from an EMBL/GenBank/DDBJ whole genome shotgun (WGS) entry which is preliminary data.</text>
</comment>
<accession>A0ABW5JI21</accession>
<organism evidence="1 2">
    <name type="scientific">Gracilimonas halophila</name>
    <dbReference type="NCBI Taxonomy" id="1834464"/>
    <lineage>
        <taxon>Bacteria</taxon>
        <taxon>Pseudomonadati</taxon>
        <taxon>Balneolota</taxon>
        <taxon>Balneolia</taxon>
        <taxon>Balneolales</taxon>
        <taxon>Balneolaceae</taxon>
        <taxon>Gracilimonas</taxon>
    </lineage>
</organism>
<proteinExistence type="predicted"/>
<dbReference type="RefSeq" id="WP_390299905.1">
    <property type="nucleotide sequence ID" value="NZ_JBHULI010000022.1"/>
</dbReference>